<dbReference type="EMBL" id="QOIM01000037">
    <property type="protein sequence ID" value="RCG16962.1"/>
    <property type="molecule type" value="Genomic_DNA"/>
</dbReference>
<reference evidence="1 2" key="1">
    <citation type="submission" date="2018-06" db="EMBL/GenBank/DDBJ databases">
        <title>Streptomyces reniochalinae sp. nov. and Streptomyces diacarnus sp. nov. from marine sponges.</title>
        <authorList>
            <person name="Li L."/>
        </authorList>
    </citation>
    <scope>NUCLEOTIDE SEQUENCE [LARGE SCALE GENOMIC DNA]</scope>
    <source>
        <strain evidence="1 2">LHW50302</strain>
    </source>
</reference>
<proteinExistence type="predicted"/>
<evidence type="ECO:0000313" key="2">
    <source>
        <dbReference type="Proteomes" id="UP000253507"/>
    </source>
</evidence>
<dbReference type="OrthoDB" id="9857108at2"/>
<name>A0A367EGX6_9ACTN</name>
<gene>
    <name evidence="1" type="ORF">DQ392_17950</name>
</gene>
<accession>A0A367EGX6</accession>
<dbReference type="Proteomes" id="UP000253507">
    <property type="component" value="Unassembled WGS sequence"/>
</dbReference>
<protein>
    <submittedName>
        <fullName evidence="1">Uncharacterized protein</fullName>
    </submittedName>
</protein>
<dbReference type="RefSeq" id="WP_114016657.1">
    <property type="nucleotide sequence ID" value="NZ_QOIM01000037.1"/>
</dbReference>
<comment type="caution">
    <text evidence="1">The sequence shown here is derived from an EMBL/GenBank/DDBJ whole genome shotgun (WGS) entry which is preliminary data.</text>
</comment>
<keyword evidence="2" id="KW-1185">Reference proteome</keyword>
<dbReference type="AlphaFoldDB" id="A0A367EGX6"/>
<organism evidence="1 2">
    <name type="scientific">Streptomyces reniochalinae</name>
    <dbReference type="NCBI Taxonomy" id="2250578"/>
    <lineage>
        <taxon>Bacteria</taxon>
        <taxon>Bacillati</taxon>
        <taxon>Actinomycetota</taxon>
        <taxon>Actinomycetes</taxon>
        <taxon>Kitasatosporales</taxon>
        <taxon>Streptomycetaceae</taxon>
        <taxon>Streptomyces</taxon>
    </lineage>
</organism>
<sequence>MLNVTRETKATMNGAVGRVIGWHNDKEVSHLSLAIPGDRAKLTPAQAKALAKWLNETADAITGAEVTARAKVLRDRMSAYGVPRW</sequence>
<evidence type="ECO:0000313" key="1">
    <source>
        <dbReference type="EMBL" id="RCG16962.1"/>
    </source>
</evidence>